<organism evidence="1">
    <name type="scientific">Pseudomonas phage Lyrsu03</name>
    <dbReference type="NCBI Taxonomy" id="3138537"/>
    <lineage>
        <taxon>Viruses</taxon>
    </lineage>
</organism>
<name>A0AAU6W0E5_9VIRU</name>
<evidence type="ECO:0000313" key="1">
    <source>
        <dbReference type="EMBL" id="XAI69835.1"/>
    </source>
</evidence>
<proteinExistence type="predicted"/>
<dbReference type="EMBL" id="PP179314">
    <property type="protein sequence ID" value="XAI69835.1"/>
    <property type="molecule type" value="Genomic_DNA"/>
</dbReference>
<reference evidence="1" key="1">
    <citation type="journal article" date="2024" name="J. Gen. Virol.">
        <title>Novel phages of Pseudomonas syringae unveil numerous potential auxiliary metabolic genes.</title>
        <authorList>
            <person name="Feltin C."/>
            <person name="Garneau J.R."/>
            <person name="Morris C.E."/>
            <person name="Berard A."/>
            <person name="Torres-Barcelo C."/>
        </authorList>
    </citation>
    <scope>NUCLEOTIDE SEQUENCE</scope>
</reference>
<sequence length="75" mass="8497">MANREYIVTLSNGREHRVRANTFSYYGSSGGIQFYREVPYTHPDPEDHPGAMDQVSVAMFSNVESVIVEDDVVEE</sequence>
<protein>
    <submittedName>
        <fullName evidence="1">Uncharacterized protein</fullName>
    </submittedName>
</protein>
<gene>
    <name evidence="1" type="ORF">Lyrsu03_00037</name>
</gene>
<accession>A0AAU6W0E5</accession>